<proteinExistence type="predicted"/>
<protein>
    <submittedName>
        <fullName evidence="1">Uncharacterized protein</fullName>
    </submittedName>
</protein>
<dbReference type="EMBL" id="MN738789">
    <property type="protein sequence ID" value="QHT37031.1"/>
    <property type="molecule type" value="Genomic_DNA"/>
</dbReference>
<reference evidence="1" key="1">
    <citation type="journal article" date="2020" name="Nature">
        <title>Giant virus diversity and host interactions through global metagenomics.</title>
        <authorList>
            <person name="Schulz F."/>
            <person name="Roux S."/>
            <person name="Paez-Espino D."/>
            <person name="Jungbluth S."/>
            <person name="Walsh D.A."/>
            <person name="Denef V.J."/>
            <person name="McMahon K.D."/>
            <person name="Konstantinidis K.T."/>
            <person name="Eloe-Fadrosh E.A."/>
            <person name="Kyrpides N.C."/>
            <person name="Woyke T."/>
        </authorList>
    </citation>
    <scope>NUCLEOTIDE SEQUENCE</scope>
    <source>
        <strain evidence="1">GVMAG-S-ERX555967-131</strain>
    </source>
</reference>
<name>A0A6C0F856_9ZZZZ</name>
<sequence length="89" mass="10445">MYHRAIRKDAYLPKQCNSNKIHSNYLDQNGCDCKIWCKYPLPGMPAVLTLDIPLEAKSNQPVESLLKTQKIYKDYLKHKKPIYYLKSKT</sequence>
<organism evidence="1">
    <name type="scientific">viral metagenome</name>
    <dbReference type="NCBI Taxonomy" id="1070528"/>
    <lineage>
        <taxon>unclassified sequences</taxon>
        <taxon>metagenomes</taxon>
        <taxon>organismal metagenomes</taxon>
    </lineage>
</organism>
<evidence type="ECO:0000313" key="1">
    <source>
        <dbReference type="EMBL" id="QHT37031.1"/>
    </source>
</evidence>
<accession>A0A6C0F856</accession>
<dbReference type="AlphaFoldDB" id="A0A6C0F856"/>